<sequence length="100" mass="11176">MTKAFSFGRGFEEVKASLLVKCTGKEREPRQLANGVDRKRGWVALVIEIVFKQMLNGQALSLYGSDDSKVTDGRLAFLMPNNEVHGFIVKNIPLVFYVIA</sequence>
<accession>A0ABU1GSD1</accession>
<gene>
    <name evidence="1" type="ORF">QC825_02465</name>
</gene>
<dbReference type="EMBL" id="JARWAO010000001">
    <property type="protein sequence ID" value="MDR5894938.1"/>
    <property type="molecule type" value="Genomic_DNA"/>
</dbReference>
<organism evidence="1 2">
    <name type="scientific">Larsenimonas suaedae</name>
    <dbReference type="NCBI Taxonomy" id="1851019"/>
    <lineage>
        <taxon>Bacteria</taxon>
        <taxon>Pseudomonadati</taxon>
        <taxon>Pseudomonadota</taxon>
        <taxon>Gammaproteobacteria</taxon>
        <taxon>Oceanospirillales</taxon>
        <taxon>Halomonadaceae</taxon>
        <taxon>Larsenimonas</taxon>
    </lineage>
</organism>
<name>A0ABU1GSD1_9GAMM</name>
<dbReference type="Proteomes" id="UP001269375">
    <property type="component" value="Unassembled WGS sequence"/>
</dbReference>
<proteinExistence type="predicted"/>
<evidence type="ECO:0000313" key="1">
    <source>
        <dbReference type="EMBL" id="MDR5894938.1"/>
    </source>
</evidence>
<reference evidence="1 2" key="1">
    <citation type="submission" date="2023-04" db="EMBL/GenBank/DDBJ databases">
        <title>A long-awaited taxogenomic arrangement of the family Halomonadaceae.</title>
        <authorList>
            <person name="De La Haba R."/>
            <person name="Chuvochina M."/>
            <person name="Wittouck S."/>
            <person name="Arahal D.R."/>
            <person name="Sanchez-Porro C."/>
            <person name="Hugenholtz P."/>
            <person name="Ventosa A."/>
        </authorList>
    </citation>
    <scope>NUCLEOTIDE SEQUENCE [LARGE SCALE GENOMIC DNA]</scope>
    <source>
        <strain evidence="1 2">DSM 22428</strain>
    </source>
</reference>
<comment type="caution">
    <text evidence="1">The sequence shown here is derived from an EMBL/GenBank/DDBJ whole genome shotgun (WGS) entry which is preliminary data.</text>
</comment>
<evidence type="ECO:0000313" key="2">
    <source>
        <dbReference type="Proteomes" id="UP001269375"/>
    </source>
</evidence>
<protein>
    <submittedName>
        <fullName evidence="1">Uncharacterized protein</fullName>
    </submittedName>
</protein>
<keyword evidence="2" id="KW-1185">Reference proteome</keyword>